<evidence type="ECO:0000256" key="1">
    <source>
        <dbReference type="SAM" id="Phobius"/>
    </source>
</evidence>
<sequence>MYRELESILKSDEYLEDLRFELEHYNPNYLTILEKRIKDMEKSDHGIVVAGETSAGKSTLINKILNRRIFKGRNLETTSTIIKLRDSERVRIITENDAGKIKEKDFSDKCDLASKDGVKVLRDYLKDMTDMTASQRSAQIRSVDIGLPIPFLKGNTILVDTPGIGGSGEVTKKLMDYLPNAVSFIFVINVGSAGGMQNDRLPEILKSIVLLQMDNEMPCFDPQDVIFITNKWDTIESNAEGSDENSSDDDDVTKTWEALKATIKQNWPTVKEENIYKMNLKDVSLDKSNASSTEFVKFQAALKSTATKAEHIRRNDLLRRKTKRTIAETAQACYDYMLTPAGKEKVLNPPGSTSILKIEWQPNVFAEKVQKRVAMYVSEYLQSKDVSQRFGRLKEEIASFYEKVSSDLSEIETGWIQRKTSKRHALYLDDPDISKASVVGIVLATSPLWLPLLATGVGLTIAASPIIFPVIKFLGRDKRKQKLIDDEYSRCLSSVKDSIRTELDSNQGKVINKLVDKVTDDLLLRRIQYLQKMINQLMKSREEIISNVDTLTALAKKIQIIKESATESLDLFTKEMKAAEAGVY</sequence>
<dbReference type="PANTHER" id="PTHR26392:SF92">
    <property type="entry name" value="PROTEIN KINASE DOMAIN-CONTAINING PROTEIN"/>
    <property type="match status" value="1"/>
</dbReference>
<evidence type="ECO:0000313" key="4">
    <source>
        <dbReference type="Proteomes" id="UP000005408"/>
    </source>
</evidence>
<name>A0A8W8NVF6_MAGGI</name>
<dbReference type="PANTHER" id="PTHR26392">
    <property type="entry name" value="MITOGEN-ACTIVATED PROTEIN KINASE KINASE KINASE 7-RELATED"/>
    <property type="match status" value="1"/>
</dbReference>
<accession>A0A8W8NVF6</accession>
<keyword evidence="1" id="KW-1133">Transmembrane helix</keyword>
<protein>
    <recommendedName>
        <fullName evidence="2">Dynamin N-terminal domain-containing protein</fullName>
    </recommendedName>
</protein>
<evidence type="ECO:0000259" key="2">
    <source>
        <dbReference type="Pfam" id="PF00350"/>
    </source>
</evidence>
<keyword evidence="4" id="KW-1185">Reference proteome</keyword>
<dbReference type="AlphaFoldDB" id="A0A8W8NVF6"/>
<dbReference type="SUPFAM" id="SSF52540">
    <property type="entry name" value="P-loop containing nucleoside triphosphate hydrolases"/>
    <property type="match status" value="1"/>
</dbReference>
<feature type="transmembrane region" description="Helical" evidence="1">
    <location>
        <begin position="448"/>
        <end position="471"/>
    </location>
</feature>
<dbReference type="Pfam" id="PF00350">
    <property type="entry name" value="Dynamin_N"/>
    <property type="match status" value="1"/>
</dbReference>
<keyword evidence="1" id="KW-0812">Transmembrane</keyword>
<evidence type="ECO:0000313" key="3">
    <source>
        <dbReference type="EnsemblMetazoa" id="G7513.1:cds"/>
    </source>
</evidence>
<organism evidence="3 4">
    <name type="scientific">Magallana gigas</name>
    <name type="common">Pacific oyster</name>
    <name type="synonym">Crassostrea gigas</name>
    <dbReference type="NCBI Taxonomy" id="29159"/>
    <lineage>
        <taxon>Eukaryota</taxon>
        <taxon>Metazoa</taxon>
        <taxon>Spiralia</taxon>
        <taxon>Lophotrochozoa</taxon>
        <taxon>Mollusca</taxon>
        <taxon>Bivalvia</taxon>
        <taxon>Autobranchia</taxon>
        <taxon>Pteriomorphia</taxon>
        <taxon>Ostreida</taxon>
        <taxon>Ostreoidea</taxon>
        <taxon>Ostreidae</taxon>
        <taxon>Magallana</taxon>
    </lineage>
</organism>
<proteinExistence type="predicted"/>
<feature type="domain" description="Dynamin N-terminal" evidence="2">
    <location>
        <begin position="47"/>
        <end position="189"/>
    </location>
</feature>
<reference evidence="3" key="1">
    <citation type="submission" date="2022-08" db="UniProtKB">
        <authorList>
            <consortium name="EnsemblMetazoa"/>
        </authorList>
    </citation>
    <scope>IDENTIFICATION</scope>
    <source>
        <strain evidence="3">05x7-T-G4-1.051#20</strain>
    </source>
</reference>
<dbReference type="Proteomes" id="UP000005408">
    <property type="component" value="Unassembled WGS sequence"/>
</dbReference>
<dbReference type="Gene3D" id="3.40.50.300">
    <property type="entry name" value="P-loop containing nucleotide triphosphate hydrolases"/>
    <property type="match status" value="1"/>
</dbReference>
<keyword evidence="1" id="KW-0472">Membrane</keyword>
<dbReference type="InterPro" id="IPR027417">
    <property type="entry name" value="P-loop_NTPase"/>
</dbReference>
<dbReference type="EnsemblMetazoa" id="G7513.1">
    <property type="protein sequence ID" value="G7513.1:cds"/>
    <property type="gene ID" value="G7513"/>
</dbReference>
<dbReference type="InterPro" id="IPR045063">
    <property type="entry name" value="Dynamin_N"/>
</dbReference>